<feature type="coiled-coil region" evidence="1">
    <location>
        <begin position="901"/>
        <end position="961"/>
    </location>
</feature>
<dbReference type="PANTHER" id="PTHR13958:SF3">
    <property type="entry name" value="CAP-GLY DOMAIN-CONTAINING PROTEIN-RELATED"/>
    <property type="match status" value="1"/>
</dbReference>
<feature type="compositionally biased region" description="Basic and acidic residues" evidence="2">
    <location>
        <begin position="1240"/>
        <end position="1254"/>
    </location>
</feature>
<feature type="region of interest" description="Disordered" evidence="2">
    <location>
        <begin position="1694"/>
        <end position="1720"/>
    </location>
</feature>
<keyword evidence="1" id="KW-0175">Coiled coil</keyword>
<feature type="region of interest" description="Disordered" evidence="2">
    <location>
        <begin position="985"/>
        <end position="1028"/>
    </location>
</feature>
<evidence type="ECO:0000313" key="4">
    <source>
        <dbReference type="Proteomes" id="UP001607302"/>
    </source>
</evidence>
<evidence type="ECO:0000313" key="3">
    <source>
        <dbReference type="EMBL" id="KAL2718105.1"/>
    </source>
</evidence>
<feature type="region of interest" description="Disordered" evidence="2">
    <location>
        <begin position="592"/>
        <end position="611"/>
    </location>
</feature>
<feature type="coiled-coil region" evidence="1">
    <location>
        <begin position="1515"/>
        <end position="1557"/>
    </location>
</feature>
<feature type="compositionally biased region" description="Basic and acidic residues" evidence="2">
    <location>
        <begin position="2591"/>
        <end position="2606"/>
    </location>
</feature>
<feature type="region of interest" description="Disordered" evidence="2">
    <location>
        <begin position="2575"/>
        <end position="2618"/>
    </location>
</feature>
<dbReference type="EMBL" id="JAUDFV010000152">
    <property type="protein sequence ID" value="KAL2718105.1"/>
    <property type="molecule type" value="Genomic_DNA"/>
</dbReference>
<reference evidence="3 4" key="1">
    <citation type="journal article" date="2024" name="Ann. Entomol. Soc. Am.">
        <title>Genomic analyses of the southern and eastern yellowjacket wasps (Hymenoptera: Vespidae) reveal evolutionary signatures of social life.</title>
        <authorList>
            <person name="Catto M.A."/>
            <person name="Caine P.B."/>
            <person name="Orr S.E."/>
            <person name="Hunt B.G."/>
            <person name="Goodisman M.A.D."/>
        </authorList>
    </citation>
    <scope>NUCLEOTIDE SEQUENCE [LARGE SCALE GENOMIC DNA]</scope>
    <source>
        <strain evidence="3">233</strain>
        <tissue evidence="3">Head and thorax</tissue>
    </source>
</reference>
<accession>A0ABD2AE48</accession>
<comment type="caution">
    <text evidence="3">The sequence shown here is derived from an EMBL/GenBank/DDBJ whole genome shotgun (WGS) entry which is preliminary data.</text>
</comment>
<feature type="region of interest" description="Disordered" evidence="2">
    <location>
        <begin position="478"/>
        <end position="510"/>
    </location>
</feature>
<feature type="compositionally biased region" description="Basic residues" evidence="2">
    <location>
        <begin position="1265"/>
        <end position="1275"/>
    </location>
</feature>
<feature type="region of interest" description="Disordered" evidence="2">
    <location>
        <begin position="266"/>
        <end position="287"/>
    </location>
</feature>
<evidence type="ECO:0000256" key="1">
    <source>
        <dbReference type="SAM" id="Coils"/>
    </source>
</evidence>
<protein>
    <submittedName>
        <fullName evidence="3">Centrosome-associated protein 350-like isoform X1</fullName>
    </submittedName>
</protein>
<feature type="region of interest" description="Disordered" evidence="2">
    <location>
        <begin position="1214"/>
        <end position="1279"/>
    </location>
</feature>
<feature type="compositionally biased region" description="Polar residues" evidence="2">
    <location>
        <begin position="1214"/>
        <end position="1239"/>
    </location>
</feature>
<organism evidence="3 4">
    <name type="scientific">Vespula squamosa</name>
    <name type="common">Southern yellow jacket</name>
    <name type="synonym">Wasp</name>
    <dbReference type="NCBI Taxonomy" id="30214"/>
    <lineage>
        <taxon>Eukaryota</taxon>
        <taxon>Metazoa</taxon>
        <taxon>Ecdysozoa</taxon>
        <taxon>Arthropoda</taxon>
        <taxon>Hexapoda</taxon>
        <taxon>Insecta</taxon>
        <taxon>Pterygota</taxon>
        <taxon>Neoptera</taxon>
        <taxon>Endopterygota</taxon>
        <taxon>Hymenoptera</taxon>
        <taxon>Apocrita</taxon>
        <taxon>Aculeata</taxon>
        <taxon>Vespoidea</taxon>
        <taxon>Vespidae</taxon>
        <taxon>Vespinae</taxon>
        <taxon>Vespula</taxon>
    </lineage>
</organism>
<feature type="region of interest" description="Disordered" evidence="2">
    <location>
        <begin position="227"/>
        <end position="251"/>
    </location>
</feature>
<dbReference type="PANTHER" id="PTHR13958">
    <property type="entry name" value="CENTROSOME-ASSOCIATED PROTEIN 350"/>
    <property type="match status" value="1"/>
</dbReference>
<evidence type="ECO:0000256" key="2">
    <source>
        <dbReference type="SAM" id="MobiDB-lite"/>
    </source>
</evidence>
<keyword evidence="4" id="KW-1185">Reference proteome</keyword>
<feature type="compositionally biased region" description="Basic and acidic residues" evidence="2">
    <location>
        <begin position="1018"/>
        <end position="1028"/>
    </location>
</feature>
<feature type="coiled-coil region" evidence="1">
    <location>
        <begin position="1844"/>
        <end position="1878"/>
    </location>
</feature>
<sequence length="3142" mass="357156">MSNNCKKEDIGLKKKYVFFNDPDIIVKRAESLVNTQLRSHLGLKKQQVDDSKQDLKEKTNDIPQLDFKNVENLLSFHPVQPYPFTFISAVKRKLSLGDHPDTQKKLYDSGHRTEAEVYSRELKFSTNHNLYQAMQNMAFREPLKVPDLKMSTKTLDYSSKDNPTSKDVAGIKLAVSSNDFVPERSEKTSRERVQRKLDFSLSEGPSVIACENIEPLKAPNVSIASSFSKKKEHVRESSREKENRSKRIRKDDSLYTKSDEILYSSSDFSKRSKSPRHVSRKDITDNTSGSISVGRIKTDRLPLFVPRESDFVLTKPKTKNFATSTARKDNDKKHRCSNVQSAKLRDTSLECKNKTGGNELHSQKNIIKDTARSMVFDSIEYKCKEDLQSLKQTDEHKYKLENKQVKQQNKVLNQSLNKQAGIGFKEHNKRVYDKTKTSINRIEGKHYVTYSDTSGDIEIVSDSNTSLKKRSSTCSAVLTQQSQSKDIDKSQTMQSLHSKKSGKDNENSNYIENSSLECTDISSNKNEAFSQDVNLSNKLQSSNNDLTDLNESSLPEALLDPRRISFRDDNYTQDEFRDLVTPDMNLIFRSKRKKQMAQSNDTNIDCGKTSKYKTSTKPETIQHGIQLLHPTALHMQFQAELHLLDSMNESLRQVMDVEKSFYNVKNEQEKELIQKQNQATDELILHLDDVGKNGTIDKENTDKVVSQINDNTGIEKVVTDKRMTNKIDEASFIDEQAFMKKEETDEQNNNLRKRTKSVIEVAEVQTQTVNDIGTQTDIYPGRRNLSNRFLEIHENAHGQELSLEDCEIPLLSLGSRDQFEDLDQLEDLSLPSKVRTMSEISLHETTSSIKTETGTEISISTRDVTCSFNKYLDLEIAQLIKDEKQRYDKIEMLFKSREKTLHDRTKKLVKLEEQKRALRDTGQDSRISSVKKKQRALLLKLQQEKDEMNRLKELHKIASQERKLMLQKQRNMFNPQMSTKNILTKLKRSADSQSPRRLSGPMKGYDIRSNSSMSSLVDSDKSQHDKSQIDPKIQLTENDMQFQKVGLSNVEKIANLADESNISLLKYDKLNDTIEDLKSQNKYTLNSQKGGNKLKYELRSRKFEEKMPKADIIKLRSHQLDVESKLMQGHCVNVAGHVHEKQKTISLQSLQDLDNTITEYIKSESDTLVDELSKKSKSSQVDFRSVISSKDKEPFSRDTAVNTETIQEQITSIEQDALSKTSKSSQVSEDTFQTHSRNSNKTDKSISSDKEITKKFQQNSEFKASTKRKNSKCQRTRSSSTILTENILRSKSSSQIEEFTKHHNKRTKIENEFIQSDRNDEGSILDELDLSTDQTINQNAIEVLIRQSNAMKDKNSKLFADIIDESKENISVQNVFERSLENYSENNYPSKDKGKNAQNCGDISARSQLGTFAISNHNSVDNEKEYTRSIVIRSQNHDFKTSKKLEQILNAREAALVSRRNCVEEWMAWDARLRAEEERVARMEQAAYKLVTATSALSHQDSTLSSDTSDVEGRIELLTEKLAERRIEMSRLKKEARKQTKQKLKALEANLLNQIKKYDTTIHEMRKKLESRKESVKDSDKLAIESKSLAEFKVPDIPLKRIQEIYKNSDLLRSRSESDLLSTKIQQKGIVKNIQALIYESKCEETNFSKSSQIIKRDNVLESSNTKKQDIHYNVQSIFADLKDTEYEKLRSISMSSTSDDDQGEKATHYNTTFHSSGTQTNHTLVSVPEQFTVAISSDNNSKDIQSEISVVNTDTDILTESELKLSKSHRSDQLTITEPKSDLIDVEQVPLKSLISQSNTIETSKAENLKLISNKSESYIQNSNMELACTNNDSGTLTYSKKLHFLQLNNKNLNEDINCLENELKALSEMMSRISSLSAEKHDNEEKSTLKDISEVFSKSELTDNNTSNKDINKTIQSDITETEIPVKTDINSEISSYSASILKLKSGNESTDLVENASHVISGLIPEEETLFSESNQEIDYKAESKKILNEIEKSIISEHAKIIEGDTNSSSIPLETNVQKIQKLNKDFPYYLSTSDIDKKTESPIPIEENKNLKHSKNTPECSLDKKMIDEQHVVQESQLLVQESYGEKLSENVDSISTNISEQCPISEDDSLKKDNDVVVNKSILHFENISQFKNNEDTLQIENISSAENNEIHLSSRDFSNTEQINTGQYYNSNSKDEENIISQNANTLSINLNKRDFNVEENESEVISTEKMSVDKDDWTISDSFNICHDEAENEWEKTQNHEVESHINVSSDHKNISQEENDVVIQDFTENLSVSIEDESMLLPRAESTNIDALNLKINETDNEKTTDELDDILDIIARENDKEYDNEEKQYIGTEKTDENIDNIKSIKASIALGKENENNELINEINIQTKIILDADNIDLTIDSPFPSITCDSTLDDKLQIQKLSTSDNNKSNITPLCTEYNKNINASNDALDVPSNKLDDVSVVNIKLNLEIEGKDIVQEEIVQSREIIISKADSGSTEDILSQLEISTKIELSNEELIDKSNTHDDNKETHVSYYPVTEKESTPLTVKDQGYLELLPEPDSSDGEQLDNLVEVAESGLDVIEKLPEPAEIHSNKSTSLSKNKEDNIEIKDLRENEDLPSDSQSTQKDNIATTNATDIIIKVPFEVLRDPEYEDISEESLEVSEILDKTESQKTQGLQKGTIVPENYQAVHKTEVLRILDEITQKSLPELIKTSQDDKKDVQTVGTISTKALIHKSSLDNENKIIQIDQATDQNTEIVKDTVSDNSKLTEIDTEEASTKLNDLLSQSDEKHVKTITAVDQSAIQKHEDVSSDSSEGGDTPAGVSEIEIDSPRDLNNSRLNIDVLDDDLLSNTNMGKQDESKTDFHATAIVTTSEKDIEAMIDKIKASLKQPGLEVADLEAKLLRIQQLQIELEIKKLEAEEVYYVREIPNKPPPPYTPPGDNRISIAIASPSPPPAVIPSNIEELTAFTEKATALIYKAKQSGQDIMNLEAPPEICELTKESNEIAKKDRKIYNTFLFDLCKETISEVYQAEYEKPGPSWTKPNVKTKPAMKIPKTVEELHEYVSKEVATLFGFKTKLQRENMVMRWSRKRRDRVDELLAREAQAEEDEWTKFHHDELAVKNGLTVAILETLIMETTSVVKVAHAKKRKVMI</sequence>
<dbReference type="InterPro" id="IPR028750">
    <property type="entry name" value="CEP350/CC187"/>
</dbReference>
<feature type="compositionally biased region" description="Polar residues" evidence="2">
    <location>
        <begin position="1709"/>
        <end position="1720"/>
    </location>
</feature>
<feature type="region of interest" description="Disordered" evidence="2">
    <location>
        <begin position="2793"/>
        <end position="2821"/>
    </location>
</feature>
<dbReference type="Proteomes" id="UP001607302">
    <property type="component" value="Unassembled WGS sequence"/>
</dbReference>
<feature type="compositionally biased region" description="Basic and acidic residues" evidence="2">
    <location>
        <begin position="233"/>
        <end position="251"/>
    </location>
</feature>
<proteinExistence type="predicted"/>
<name>A0ABD2AE48_VESSQ</name>
<gene>
    <name evidence="3" type="ORF">V1478_011981</name>
</gene>